<sequence>CPETTQVRYLTRDDIMFRMNIPLDTAKNMHEVLHYNKTKANMEKQGLRTNELPVVRPIVPLTQAIARWAEPEIVEDFRINRERPKATIRKTQRFLTFPDYFLIQ</sequence>
<feature type="non-terminal residue" evidence="1">
    <location>
        <position position="1"/>
    </location>
</feature>
<accession>A0A8S2U3L9</accession>
<proteinExistence type="predicted"/>
<organism evidence="1 2">
    <name type="scientific">Rotaria magnacalcarata</name>
    <dbReference type="NCBI Taxonomy" id="392030"/>
    <lineage>
        <taxon>Eukaryota</taxon>
        <taxon>Metazoa</taxon>
        <taxon>Spiralia</taxon>
        <taxon>Gnathifera</taxon>
        <taxon>Rotifera</taxon>
        <taxon>Eurotatoria</taxon>
        <taxon>Bdelloidea</taxon>
        <taxon>Philodinida</taxon>
        <taxon>Philodinidae</taxon>
        <taxon>Rotaria</taxon>
    </lineage>
</organism>
<evidence type="ECO:0000313" key="1">
    <source>
        <dbReference type="EMBL" id="CAF4321921.1"/>
    </source>
</evidence>
<feature type="non-terminal residue" evidence="1">
    <location>
        <position position="104"/>
    </location>
</feature>
<name>A0A8S2U3L9_9BILA</name>
<comment type="caution">
    <text evidence="1">The sequence shown here is derived from an EMBL/GenBank/DDBJ whole genome shotgun (WGS) entry which is preliminary data.</text>
</comment>
<dbReference type="EMBL" id="CAJOBJ010040108">
    <property type="protein sequence ID" value="CAF4321921.1"/>
    <property type="molecule type" value="Genomic_DNA"/>
</dbReference>
<gene>
    <name evidence="1" type="ORF">GIL414_LOCUS26732</name>
</gene>
<dbReference type="Gene3D" id="3.90.70.10">
    <property type="entry name" value="Cysteine proteinases"/>
    <property type="match status" value="1"/>
</dbReference>
<reference evidence="1" key="1">
    <citation type="submission" date="2021-02" db="EMBL/GenBank/DDBJ databases">
        <authorList>
            <person name="Nowell W R."/>
        </authorList>
    </citation>
    <scope>NUCLEOTIDE SEQUENCE</scope>
</reference>
<protein>
    <submittedName>
        <fullName evidence="1">Uncharacterized protein</fullName>
    </submittedName>
</protein>
<evidence type="ECO:0000313" key="2">
    <source>
        <dbReference type="Proteomes" id="UP000681720"/>
    </source>
</evidence>
<dbReference type="Proteomes" id="UP000681720">
    <property type="component" value="Unassembled WGS sequence"/>
</dbReference>
<dbReference type="AlphaFoldDB" id="A0A8S2U3L9"/>